<evidence type="ECO:0000259" key="9">
    <source>
        <dbReference type="Pfam" id="PF01529"/>
    </source>
</evidence>
<comment type="caution">
    <text evidence="10">The sequence shown here is derived from an EMBL/GenBank/DDBJ whole genome shotgun (WGS) entry which is preliminary data.</text>
</comment>
<evidence type="ECO:0000256" key="6">
    <source>
        <dbReference type="ARBA" id="ARBA00023315"/>
    </source>
</evidence>
<organism evidence="10 11">
    <name type="scientific">Polarella glacialis</name>
    <name type="common">Dinoflagellate</name>
    <dbReference type="NCBI Taxonomy" id="89957"/>
    <lineage>
        <taxon>Eukaryota</taxon>
        <taxon>Sar</taxon>
        <taxon>Alveolata</taxon>
        <taxon>Dinophyceae</taxon>
        <taxon>Suessiales</taxon>
        <taxon>Suessiaceae</taxon>
        <taxon>Polarella</taxon>
    </lineage>
</organism>
<feature type="compositionally biased region" description="Basic and acidic residues" evidence="8">
    <location>
        <begin position="580"/>
        <end position="592"/>
    </location>
</feature>
<feature type="region of interest" description="Disordered" evidence="8">
    <location>
        <begin position="464"/>
        <end position="485"/>
    </location>
</feature>
<feature type="non-terminal residue" evidence="10">
    <location>
        <position position="630"/>
    </location>
</feature>
<reference evidence="10" key="1">
    <citation type="submission" date="2021-02" db="EMBL/GenBank/DDBJ databases">
        <authorList>
            <person name="Dougan E. K."/>
            <person name="Rhodes N."/>
            <person name="Thang M."/>
            <person name="Chan C."/>
        </authorList>
    </citation>
    <scope>NUCLEOTIDE SEQUENCE</scope>
</reference>
<keyword evidence="5 7" id="KW-0472">Membrane</keyword>
<dbReference type="Pfam" id="PF01529">
    <property type="entry name" value="DHHC"/>
    <property type="match status" value="1"/>
</dbReference>
<name>A0A813GV98_POLGL</name>
<comment type="similarity">
    <text evidence="7">Belongs to the DHHC palmitoyltransferase family.</text>
</comment>
<gene>
    <name evidence="10" type="ORF">PGLA1383_LOCUS46115</name>
</gene>
<evidence type="ECO:0000256" key="3">
    <source>
        <dbReference type="ARBA" id="ARBA00022692"/>
    </source>
</evidence>
<evidence type="ECO:0000256" key="1">
    <source>
        <dbReference type="ARBA" id="ARBA00004141"/>
    </source>
</evidence>
<dbReference type="GO" id="GO:0005794">
    <property type="term" value="C:Golgi apparatus"/>
    <property type="evidence" value="ECO:0007669"/>
    <property type="project" value="TreeGrafter"/>
</dbReference>
<dbReference type="InterPro" id="IPR039859">
    <property type="entry name" value="PFA4/ZDH16/20/ERF2-like"/>
</dbReference>
<feature type="domain" description="Palmitoyltransferase DHHC" evidence="9">
    <location>
        <begin position="1"/>
        <end position="95"/>
    </location>
</feature>
<dbReference type="GO" id="GO:0005783">
    <property type="term" value="C:endoplasmic reticulum"/>
    <property type="evidence" value="ECO:0007669"/>
    <property type="project" value="TreeGrafter"/>
</dbReference>
<feature type="transmembrane region" description="Helical" evidence="7">
    <location>
        <begin position="99"/>
        <end position="119"/>
    </location>
</feature>
<dbReference type="GO" id="GO:0016020">
    <property type="term" value="C:membrane"/>
    <property type="evidence" value="ECO:0007669"/>
    <property type="project" value="UniProtKB-SubCell"/>
</dbReference>
<evidence type="ECO:0000256" key="7">
    <source>
        <dbReference type="RuleBase" id="RU079119"/>
    </source>
</evidence>
<evidence type="ECO:0000313" key="11">
    <source>
        <dbReference type="Proteomes" id="UP000654075"/>
    </source>
</evidence>
<feature type="transmembrane region" description="Helical" evidence="7">
    <location>
        <begin position="66"/>
        <end position="87"/>
    </location>
</feature>
<keyword evidence="11" id="KW-1185">Reference proteome</keyword>
<feature type="compositionally biased region" description="Polar residues" evidence="8">
    <location>
        <begin position="515"/>
        <end position="534"/>
    </location>
</feature>
<comment type="subcellular location">
    <subcellularLocation>
        <location evidence="1">Membrane</location>
        <topology evidence="1">Multi-pass membrane protein</topology>
    </subcellularLocation>
</comment>
<dbReference type="Proteomes" id="UP000654075">
    <property type="component" value="Unassembled WGS sequence"/>
</dbReference>
<keyword evidence="4 7" id="KW-1133">Transmembrane helix</keyword>
<keyword evidence="6 7" id="KW-0012">Acyltransferase</keyword>
<proteinExistence type="inferred from homology"/>
<comment type="catalytic activity">
    <reaction evidence="7">
        <text>L-cysteinyl-[protein] + hexadecanoyl-CoA = S-hexadecanoyl-L-cysteinyl-[protein] + CoA</text>
        <dbReference type="Rhea" id="RHEA:36683"/>
        <dbReference type="Rhea" id="RHEA-COMP:10131"/>
        <dbReference type="Rhea" id="RHEA-COMP:11032"/>
        <dbReference type="ChEBI" id="CHEBI:29950"/>
        <dbReference type="ChEBI" id="CHEBI:57287"/>
        <dbReference type="ChEBI" id="CHEBI:57379"/>
        <dbReference type="ChEBI" id="CHEBI:74151"/>
        <dbReference type="EC" id="2.3.1.225"/>
    </reaction>
</comment>
<keyword evidence="2 7" id="KW-0808">Transferase</keyword>
<dbReference type="InterPro" id="IPR001594">
    <property type="entry name" value="Palmitoyltrfase_DHHC"/>
</dbReference>
<feature type="region of interest" description="Disordered" evidence="8">
    <location>
        <begin position="502"/>
        <end position="630"/>
    </location>
</feature>
<feature type="transmembrane region" description="Helical" evidence="7">
    <location>
        <begin position="26"/>
        <end position="54"/>
    </location>
</feature>
<comment type="domain">
    <text evidence="7">The DHHC domain is required for palmitoyltransferase activity.</text>
</comment>
<evidence type="ECO:0000256" key="8">
    <source>
        <dbReference type="SAM" id="MobiDB-lite"/>
    </source>
</evidence>
<dbReference type="EC" id="2.3.1.225" evidence="7"/>
<feature type="compositionally biased region" description="Low complexity" evidence="8">
    <location>
        <begin position="562"/>
        <end position="573"/>
    </location>
</feature>
<protein>
    <recommendedName>
        <fullName evidence="7">Palmitoyltransferase</fullName>
        <ecNumber evidence="7">2.3.1.225</ecNumber>
    </recommendedName>
</protein>
<dbReference type="PROSITE" id="PS50216">
    <property type="entry name" value="DHHC"/>
    <property type="match status" value="1"/>
</dbReference>
<dbReference type="GO" id="GO:0006612">
    <property type="term" value="P:protein targeting to membrane"/>
    <property type="evidence" value="ECO:0007669"/>
    <property type="project" value="TreeGrafter"/>
</dbReference>
<feature type="compositionally biased region" description="Polar residues" evidence="8">
    <location>
        <begin position="620"/>
        <end position="630"/>
    </location>
</feature>
<evidence type="ECO:0000313" key="10">
    <source>
        <dbReference type="EMBL" id="CAE8629688.1"/>
    </source>
</evidence>
<evidence type="ECO:0000256" key="2">
    <source>
        <dbReference type="ARBA" id="ARBA00022679"/>
    </source>
</evidence>
<dbReference type="AlphaFoldDB" id="A0A813GV98"/>
<evidence type="ECO:0000256" key="5">
    <source>
        <dbReference type="ARBA" id="ARBA00023136"/>
    </source>
</evidence>
<keyword evidence="3 7" id="KW-0812">Transmembrane</keyword>
<dbReference type="PANTHER" id="PTHR22883">
    <property type="entry name" value="ZINC FINGER DHHC DOMAIN CONTAINING PROTEIN"/>
    <property type="match status" value="1"/>
</dbReference>
<accession>A0A813GV98</accession>
<sequence>CRRCIFRMDHHCPWINNCVGLGNQKLFILFLGYTALSAALTLLLLAGSAACWLWSQKSLSDAAPPGSMSLICCGVVAVECLAAVLFVGDFLQFYINTNIPTGIIANYISIDALCGVRYWRRLNRKDGGRQSLEPKSFASTSSMFISTSIFSHPETTLRIEIENFGQGQPATPDSSACAQDLQVKRQLQASLEEEAETHHRKSNGLGREEASLQMRITEAELGGSEKTFEVSAVHREVQEKTKEILEAMQDLREQQQQSFKQVKSLASAMLQACSQSQPSLEAPRYRIYIVESRGTHNVGYWPTYFWKRCGRHRSFLLEFCTTPQLVVGNTLFNEPACNQITCYDIGSTPVDPPTPEHFGQIDFALVPRNWTINLLRVYSDRSRALASHHFVVLAHLQLWIPKPAARTNQAKLCISALRDPGTSAKFARAFANLMDDHQDNGQGDSTPSGVTLLSANISSMAEAGAMAPEKALSPSSTSPREALPAESEPRILIHAEDAEPALPSISPRCLPPASPTASNADNDEMSNSGPSNDPLTVMSLTAPEVALAGQKASPTARRVTLSSQRSSSKRSSSNMPEEFFPEKSLDSSRDDYLDNVLDQEFSQKADTGNGEGGDDLPGTPATSGTIRHGQ</sequence>
<evidence type="ECO:0000256" key="4">
    <source>
        <dbReference type="ARBA" id="ARBA00022989"/>
    </source>
</evidence>
<dbReference type="GO" id="GO:0019706">
    <property type="term" value="F:protein-cysteine S-palmitoyltransferase activity"/>
    <property type="evidence" value="ECO:0007669"/>
    <property type="project" value="UniProtKB-EC"/>
</dbReference>
<dbReference type="EMBL" id="CAJNNV010029685">
    <property type="protein sequence ID" value="CAE8629688.1"/>
    <property type="molecule type" value="Genomic_DNA"/>
</dbReference>